<dbReference type="Proteomes" id="UP001372338">
    <property type="component" value="Unassembled WGS sequence"/>
</dbReference>
<protein>
    <submittedName>
        <fullName evidence="1">Uncharacterized protein</fullName>
    </submittedName>
</protein>
<accession>A0AAN9EJQ4</accession>
<dbReference type="AlphaFoldDB" id="A0AAN9EJQ4"/>
<organism evidence="1 2">
    <name type="scientific">Crotalaria pallida</name>
    <name type="common">Smooth rattlebox</name>
    <name type="synonym">Crotalaria striata</name>
    <dbReference type="NCBI Taxonomy" id="3830"/>
    <lineage>
        <taxon>Eukaryota</taxon>
        <taxon>Viridiplantae</taxon>
        <taxon>Streptophyta</taxon>
        <taxon>Embryophyta</taxon>
        <taxon>Tracheophyta</taxon>
        <taxon>Spermatophyta</taxon>
        <taxon>Magnoliopsida</taxon>
        <taxon>eudicotyledons</taxon>
        <taxon>Gunneridae</taxon>
        <taxon>Pentapetalae</taxon>
        <taxon>rosids</taxon>
        <taxon>fabids</taxon>
        <taxon>Fabales</taxon>
        <taxon>Fabaceae</taxon>
        <taxon>Papilionoideae</taxon>
        <taxon>50 kb inversion clade</taxon>
        <taxon>genistoids sensu lato</taxon>
        <taxon>core genistoids</taxon>
        <taxon>Crotalarieae</taxon>
        <taxon>Crotalaria</taxon>
    </lineage>
</organism>
<name>A0AAN9EJQ4_CROPI</name>
<proteinExistence type="predicted"/>
<evidence type="ECO:0000313" key="2">
    <source>
        <dbReference type="Proteomes" id="UP001372338"/>
    </source>
</evidence>
<dbReference type="EMBL" id="JAYWIO010000006">
    <property type="protein sequence ID" value="KAK7255228.1"/>
    <property type="molecule type" value="Genomic_DNA"/>
</dbReference>
<sequence>MTTVVVATSVRFMRLSQFEREHKGILFQIIGSYRDDRATTRSRIYDDRVWRGDKDDGDLEADDNEVNLLWRNRIRLEPVLRYNERKTEKEGSK</sequence>
<keyword evidence="2" id="KW-1185">Reference proteome</keyword>
<comment type="caution">
    <text evidence="1">The sequence shown here is derived from an EMBL/GenBank/DDBJ whole genome shotgun (WGS) entry which is preliminary data.</text>
</comment>
<gene>
    <name evidence="1" type="ORF">RIF29_28634</name>
</gene>
<evidence type="ECO:0000313" key="1">
    <source>
        <dbReference type="EMBL" id="KAK7255228.1"/>
    </source>
</evidence>
<reference evidence="1 2" key="1">
    <citation type="submission" date="2024-01" db="EMBL/GenBank/DDBJ databases">
        <title>The genomes of 5 underutilized Papilionoideae crops provide insights into root nodulation and disease resistanc.</title>
        <authorList>
            <person name="Yuan L."/>
        </authorList>
    </citation>
    <scope>NUCLEOTIDE SEQUENCE [LARGE SCALE GENOMIC DNA]</scope>
    <source>
        <strain evidence="1">ZHUSHIDOU_FW_LH</strain>
        <tissue evidence="1">Leaf</tissue>
    </source>
</reference>